<proteinExistence type="predicted"/>
<dbReference type="EMBL" id="AWUE01016704">
    <property type="protein sequence ID" value="OMO89697.1"/>
    <property type="molecule type" value="Genomic_DNA"/>
</dbReference>
<reference evidence="2" key="1">
    <citation type="submission" date="2013-09" db="EMBL/GenBank/DDBJ databases">
        <title>Corchorus olitorius genome sequencing.</title>
        <authorList>
            <person name="Alam M."/>
            <person name="Haque M.S."/>
            <person name="Islam M.S."/>
            <person name="Emdad E.M."/>
            <person name="Islam M.M."/>
            <person name="Ahmed B."/>
            <person name="Halim A."/>
            <person name="Hossen Q.M.M."/>
            <person name="Hossain M.Z."/>
            <person name="Ahmed R."/>
            <person name="Khan M.M."/>
            <person name="Islam R."/>
            <person name="Rashid M.M."/>
            <person name="Khan S.A."/>
            <person name="Rahman M.S."/>
            <person name="Alam M."/>
            <person name="Yahiya A.S."/>
            <person name="Khan M.S."/>
            <person name="Azam M.S."/>
            <person name="Haque T."/>
            <person name="Lashkar M.Z.H."/>
            <person name="Akhand A.I."/>
            <person name="Morshed G."/>
            <person name="Roy S."/>
            <person name="Uddin K.S."/>
            <person name="Rabeya T."/>
            <person name="Hossain A.S."/>
            <person name="Chowdhury A."/>
            <person name="Snigdha A.R."/>
            <person name="Mortoza M.S."/>
            <person name="Matin S.A."/>
            <person name="Hoque S.M.E."/>
            <person name="Islam M.K."/>
            <person name="Roy D.K."/>
            <person name="Haider R."/>
            <person name="Moosa M.M."/>
            <person name="Elias S.M."/>
            <person name="Hasan A.M."/>
            <person name="Jahan S."/>
            <person name="Shafiuddin M."/>
            <person name="Mahmood N."/>
            <person name="Shommy N.S."/>
        </authorList>
    </citation>
    <scope>NUCLEOTIDE SEQUENCE [LARGE SCALE GENOMIC DNA]</scope>
    <source>
        <strain evidence="2">cv. O-4</strain>
    </source>
</reference>
<accession>A0A1R3J4D9</accession>
<protein>
    <submittedName>
        <fullName evidence="1">Uncharacterized protein</fullName>
    </submittedName>
</protein>
<dbReference type="Proteomes" id="UP000187203">
    <property type="component" value="Unassembled WGS sequence"/>
</dbReference>
<evidence type="ECO:0000313" key="2">
    <source>
        <dbReference type="Proteomes" id="UP000187203"/>
    </source>
</evidence>
<name>A0A1R3J4D9_9ROSI</name>
<dbReference type="AlphaFoldDB" id="A0A1R3J4D9"/>
<organism evidence="1 2">
    <name type="scientific">Corchorus olitorius</name>
    <dbReference type="NCBI Taxonomy" id="93759"/>
    <lineage>
        <taxon>Eukaryota</taxon>
        <taxon>Viridiplantae</taxon>
        <taxon>Streptophyta</taxon>
        <taxon>Embryophyta</taxon>
        <taxon>Tracheophyta</taxon>
        <taxon>Spermatophyta</taxon>
        <taxon>Magnoliopsida</taxon>
        <taxon>eudicotyledons</taxon>
        <taxon>Gunneridae</taxon>
        <taxon>Pentapetalae</taxon>
        <taxon>rosids</taxon>
        <taxon>malvids</taxon>
        <taxon>Malvales</taxon>
        <taxon>Malvaceae</taxon>
        <taxon>Grewioideae</taxon>
        <taxon>Apeibeae</taxon>
        <taxon>Corchorus</taxon>
    </lineage>
</organism>
<evidence type="ECO:0000313" key="1">
    <source>
        <dbReference type="EMBL" id="OMO89697.1"/>
    </source>
</evidence>
<gene>
    <name evidence="1" type="ORF">COLO4_19634</name>
</gene>
<comment type="caution">
    <text evidence="1">The sequence shown here is derived from an EMBL/GenBank/DDBJ whole genome shotgun (WGS) entry which is preliminary data.</text>
</comment>
<sequence length="83" mass="9230">MPSSTPIEALPNQSPPSPIYLIRSAIDSQIQHAELANQATLSPFGDPSEIAMSHYYTAIFEHVVCLAEFSHFRLVLTMLLLPY</sequence>
<keyword evidence="2" id="KW-1185">Reference proteome</keyword>